<evidence type="ECO:0000256" key="12">
    <source>
        <dbReference type="RuleBase" id="RU000645"/>
    </source>
</evidence>
<dbReference type="PANTHER" id="PTHR43381">
    <property type="entry name" value="TRANSLATION INITIATION FACTOR IF-2-RELATED"/>
    <property type="match status" value="1"/>
</dbReference>
<dbReference type="InterPro" id="IPR036925">
    <property type="entry name" value="TIF_IF2_dom3_sf"/>
</dbReference>
<keyword evidence="7 10" id="KW-0648">Protein biosynthesis</keyword>
<dbReference type="Pfam" id="PF03144">
    <property type="entry name" value="GTP_EFTU_D2"/>
    <property type="match status" value="1"/>
</dbReference>
<evidence type="ECO:0000256" key="11">
    <source>
        <dbReference type="RuleBase" id="RU000644"/>
    </source>
</evidence>
<evidence type="ECO:0000313" key="15">
    <source>
        <dbReference type="EMBL" id="RLJ71430.1"/>
    </source>
</evidence>
<evidence type="ECO:0000256" key="9">
    <source>
        <dbReference type="ARBA" id="ARBA00025162"/>
    </source>
</evidence>
<dbReference type="FunFam" id="3.40.50.300:FF:000019">
    <property type="entry name" value="Translation initiation factor IF-2"/>
    <property type="match status" value="1"/>
</dbReference>
<dbReference type="Pfam" id="PF22042">
    <property type="entry name" value="EF-G_D2"/>
    <property type="match status" value="1"/>
</dbReference>
<comment type="function">
    <text evidence="9 10 11">One of the essential components for the initiation of protein synthesis. Protects formylmethionyl-tRNA from spontaneous hydrolysis and promotes its binding to the 30S ribosomal subunits. Also involved in the hydrolysis of GTP during the formation of the 70S ribosomal complex.</text>
</comment>
<reference evidence="15 16" key="1">
    <citation type="submission" date="2018-10" db="EMBL/GenBank/DDBJ databases">
        <title>Genomic Encyclopedia of Archaeal and Bacterial Type Strains, Phase II (KMG-II): from individual species to whole genera.</title>
        <authorList>
            <person name="Goeker M."/>
        </authorList>
    </citation>
    <scope>NUCLEOTIDE SEQUENCE [LARGE SCALE GENOMIC DNA]</scope>
    <source>
        <strain evidence="15 16">DSM 16510</strain>
    </source>
</reference>
<keyword evidence="5 10" id="KW-0396">Initiation factor</keyword>
<dbReference type="Gene3D" id="2.40.30.10">
    <property type="entry name" value="Translation factors"/>
    <property type="match status" value="2"/>
</dbReference>
<dbReference type="InterPro" id="IPR044145">
    <property type="entry name" value="IF2_II"/>
</dbReference>
<dbReference type="Gene3D" id="3.40.50.300">
    <property type="entry name" value="P-loop containing nucleotide triphosphate hydrolases"/>
    <property type="match status" value="1"/>
</dbReference>
<dbReference type="EMBL" id="RCCJ01000001">
    <property type="protein sequence ID" value="RLJ71430.1"/>
    <property type="molecule type" value="Genomic_DNA"/>
</dbReference>
<dbReference type="PROSITE" id="PS51722">
    <property type="entry name" value="G_TR_2"/>
    <property type="match status" value="1"/>
</dbReference>
<protein>
    <recommendedName>
        <fullName evidence="3 10">Translation initiation factor IF-2</fullName>
    </recommendedName>
</protein>
<dbReference type="Gene3D" id="3.40.50.10050">
    <property type="entry name" value="Translation initiation factor IF- 2, domain 3"/>
    <property type="match status" value="1"/>
</dbReference>
<feature type="compositionally biased region" description="Basic and acidic residues" evidence="13">
    <location>
        <begin position="103"/>
        <end position="120"/>
    </location>
</feature>
<name>A0A497XTD6_9AQUI</name>
<evidence type="ECO:0000256" key="5">
    <source>
        <dbReference type="ARBA" id="ARBA00022540"/>
    </source>
</evidence>
<dbReference type="SUPFAM" id="SSF52540">
    <property type="entry name" value="P-loop containing nucleoside triphosphate hydrolases"/>
    <property type="match status" value="1"/>
</dbReference>
<dbReference type="InterPro" id="IPR000178">
    <property type="entry name" value="TF_IF2_bacterial-like"/>
</dbReference>
<dbReference type="InterPro" id="IPR053905">
    <property type="entry name" value="EF-G-like_DII"/>
</dbReference>
<comment type="subcellular location">
    <subcellularLocation>
        <location evidence="1 10 12">Cytoplasm</location>
    </subcellularLocation>
</comment>
<keyword evidence="16" id="KW-1185">Reference proteome</keyword>
<organism evidence="15 16">
    <name type="scientific">Hydrogenivirga caldilitoris</name>
    <dbReference type="NCBI Taxonomy" id="246264"/>
    <lineage>
        <taxon>Bacteria</taxon>
        <taxon>Pseudomonadati</taxon>
        <taxon>Aquificota</taxon>
        <taxon>Aquificia</taxon>
        <taxon>Aquificales</taxon>
        <taxon>Aquificaceae</taxon>
        <taxon>Hydrogenivirga</taxon>
    </lineage>
</organism>
<feature type="domain" description="Tr-type G" evidence="14">
    <location>
        <begin position="285"/>
        <end position="453"/>
    </location>
</feature>
<evidence type="ECO:0000259" key="14">
    <source>
        <dbReference type="PROSITE" id="PS51722"/>
    </source>
</evidence>
<dbReference type="Pfam" id="PF04760">
    <property type="entry name" value="IF2_N"/>
    <property type="match status" value="2"/>
</dbReference>
<dbReference type="FunFam" id="3.40.50.10050:FF:000001">
    <property type="entry name" value="Translation initiation factor IF-2"/>
    <property type="match status" value="1"/>
</dbReference>
<dbReference type="Gene3D" id="1.10.10.2480">
    <property type="match status" value="1"/>
</dbReference>
<dbReference type="GO" id="GO:0003924">
    <property type="term" value="F:GTPase activity"/>
    <property type="evidence" value="ECO:0007669"/>
    <property type="project" value="UniProtKB-UniRule"/>
</dbReference>
<dbReference type="SUPFAM" id="SSF52156">
    <property type="entry name" value="Initiation factor IF2/eIF5b, domain 3"/>
    <property type="match status" value="1"/>
</dbReference>
<feature type="compositionally biased region" description="Basic and acidic residues" evidence="13">
    <location>
        <begin position="128"/>
        <end position="174"/>
    </location>
</feature>
<dbReference type="InterPro" id="IPR006847">
    <property type="entry name" value="IF2_N"/>
</dbReference>
<feature type="region of interest" description="Disordered" evidence="13">
    <location>
        <begin position="103"/>
        <end position="174"/>
    </location>
</feature>
<dbReference type="Proteomes" id="UP000267841">
    <property type="component" value="Unassembled WGS sequence"/>
</dbReference>
<dbReference type="CDD" id="cd03702">
    <property type="entry name" value="IF2_mtIF2_II"/>
    <property type="match status" value="1"/>
</dbReference>
<evidence type="ECO:0000256" key="13">
    <source>
        <dbReference type="SAM" id="MobiDB-lite"/>
    </source>
</evidence>
<dbReference type="FunFam" id="2.40.30.10:FF:000054">
    <property type="entry name" value="Translation initiation factor IF-2"/>
    <property type="match status" value="1"/>
</dbReference>
<feature type="binding site" evidence="10">
    <location>
        <begin position="341"/>
        <end position="345"/>
    </location>
    <ligand>
        <name>GTP</name>
        <dbReference type="ChEBI" id="CHEBI:37565"/>
    </ligand>
</feature>
<dbReference type="HAMAP" id="MF_00100_B">
    <property type="entry name" value="IF_2_B"/>
    <property type="match status" value="1"/>
</dbReference>
<dbReference type="SUPFAM" id="SSF50447">
    <property type="entry name" value="Translation proteins"/>
    <property type="match status" value="2"/>
</dbReference>
<evidence type="ECO:0000256" key="3">
    <source>
        <dbReference type="ARBA" id="ARBA00020675"/>
    </source>
</evidence>
<evidence type="ECO:0000256" key="4">
    <source>
        <dbReference type="ARBA" id="ARBA00022490"/>
    </source>
</evidence>
<dbReference type="CDD" id="cd03692">
    <property type="entry name" value="mtIF2_IVc"/>
    <property type="match status" value="1"/>
</dbReference>
<gene>
    <name evidence="10" type="primary">infB</name>
    <name evidence="15" type="ORF">BCF55_1732</name>
</gene>
<sequence length="785" mass="88259">MEKKRVQDVAKELGLKPKKLIQFLEEWAPRDDEKRWSNFHILEDEQLEMIYQEFGKPKVKEATVAVEEEEVKKEAAPEEEEEIKVEEKPIEEVVAEVLGKELKEEKAKEELKPPRPERKPRVEKRRPVREFKRPPKAEEKPKEVPEPVEEKKEVKKPQAVEEEKKKEKLSKEEEQLLKKLQQQMEREKKKEEKRQKEKKEEEIKIVEIYEGITVRELADMLHVPANKVMEALLKKGILATINQAVPTEVAIEIAESFGFLAEAKKEEEEEVLIEEIPDRPEDLKPRPPIVVVMGHVDHGKTTLLDTIRKTNVAEKEKGGITQHIGASQVKLQDGRVITFLDTPGHEAFTSLRARGAQITDIAVLVVAADDGVMPQTVEAINHAKAFNVPIVVAVNKIDKPGADPMRVRRELSEHGLIPEEWGGDTVFVDVSAKTGQGVDQLLEMIGLVADILELKANPDKRAKGVIIETKLDRKKGPTATVIVQEGTLRVGDIFVAGITNGRVRAMFDDKGRQVKEAKPSTPVEVLGFEELPEAGDTLIVVDSEKKARDLALKLKTKREKEEKLAQGVRLEDIYKKIEAGEIKELRVIVKADTMGSLEALKKSLEDLSTEEVAVRIIHGAVGGITENDVMLAKASGAIIIGFNTRPDPKARELIEKEKVDVRMYGIIYQVIDDVKNALQGLLTPIEKEKVLGSAEVRATFKVKKVGTVAGCYVLDGKIVRGAKARLIRDGVVVYDGQIENLKRFKEDVQEVARGYECGIKLRDFNDIKVGDVIECYEIKLEQPTL</sequence>
<dbReference type="GO" id="GO:0005525">
    <property type="term" value="F:GTP binding"/>
    <property type="evidence" value="ECO:0007669"/>
    <property type="project" value="UniProtKB-KW"/>
</dbReference>
<dbReference type="Pfam" id="PF11987">
    <property type="entry name" value="IF-2"/>
    <property type="match status" value="1"/>
</dbReference>
<dbReference type="NCBIfam" id="TIGR00487">
    <property type="entry name" value="IF-2"/>
    <property type="match status" value="1"/>
</dbReference>
<dbReference type="OrthoDB" id="9811804at2"/>
<dbReference type="InterPro" id="IPR023115">
    <property type="entry name" value="TIF_IF2_dom3"/>
</dbReference>
<dbReference type="NCBIfam" id="TIGR00231">
    <property type="entry name" value="small_GTP"/>
    <property type="match status" value="1"/>
</dbReference>
<keyword evidence="8 10" id="KW-0342">GTP-binding</keyword>
<keyword evidence="6 10" id="KW-0547">Nucleotide-binding</keyword>
<evidence type="ECO:0000256" key="6">
    <source>
        <dbReference type="ARBA" id="ARBA00022741"/>
    </source>
</evidence>
<accession>A0A497XTD6</accession>
<dbReference type="InterPro" id="IPR015760">
    <property type="entry name" value="TIF_IF2"/>
</dbReference>
<evidence type="ECO:0000313" key="16">
    <source>
        <dbReference type="Proteomes" id="UP000267841"/>
    </source>
</evidence>
<dbReference type="Pfam" id="PF00009">
    <property type="entry name" value="GTP_EFTU"/>
    <property type="match status" value="1"/>
</dbReference>
<proteinExistence type="inferred from homology"/>
<feature type="binding site" evidence="10">
    <location>
        <begin position="395"/>
        <end position="398"/>
    </location>
    <ligand>
        <name>GTP</name>
        <dbReference type="ChEBI" id="CHEBI:37565"/>
    </ligand>
</feature>
<comment type="caution">
    <text evidence="15">The sequence shown here is derived from an EMBL/GenBank/DDBJ whole genome shotgun (WGS) entry which is preliminary data.</text>
</comment>
<comment type="caution">
    <text evidence="10">Lacks conserved residue(s) required for the propagation of feature annotation.</text>
</comment>
<evidence type="ECO:0000256" key="1">
    <source>
        <dbReference type="ARBA" id="ARBA00004496"/>
    </source>
</evidence>
<dbReference type="InterPro" id="IPR027417">
    <property type="entry name" value="P-loop_NTPase"/>
</dbReference>
<comment type="similarity">
    <text evidence="2 10 11">Belongs to the TRAFAC class translation factor GTPase superfamily. Classic translation factor GTPase family. IF-2 subfamily.</text>
</comment>
<dbReference type="GO" id="GO:0005829">
    <property type="term" value="C:cytosol"/>
    <property type="evidence" value="ECO:0007669"/>
    <property type="project" value="TreeGrafter"/>
</dbReference>
<dbReference type="RefSeq" id="WP_121012809.1">
    <property type="nucleotide sequence ID" value="NZ_RCCJ01000001.1"/>
</dbReference>
<evidence type="ECO:0000256" key="2">
    <source>
        <dbReference type="ARBA" id="ARBA00007733"/>
    </source>
</evidence>
<dbReference type="PROSITE" id="PS01176">
    <property type="entry name" value="IF2"/>
    <property type="match status" value="1"/>
</dbReference>
<dbReference type="AlphaFoldDB" id="A0A497XTD6"/>
<dbReference type="PANTHER" id="PTHR43381:SF5">
    <property type="entry name" value="TR-TYPE G DOMAIN-CONTAINING PROTEIN"/>
    <property type="match status" value="1"/>
</dbReference>
<dbReference type="InterPro" id="IPR000795">
    <property type="entry name" value="T_Tr_GTP-bd_dom"/>
</dbReference>
<dbReference type="InterPro" id="IPR009000">
    <property type="entry name" value="Transl_B-barrel_sf"/>
</dbReference>
<evidence type="ECO:0000256" key="7">
    <source>
        <dbReference type="ARBA" id="ARBA00022917"/>
    </source>
</evidence>
<dbReference type="InterPro" id="IPR004161">
    <property type="entry name" value="EFTu-like_2"/>
</dbReference>
<dbReference type="CDD" id="cd01887">
    <property type="entry name" value="IF2_eIF5B"/>
    <property type="match status" value="1"/>
</dbReference>
<evidence type="ECO:0000256" key="10">
    <source>
        <dbReference type="HAMAP-Rule" id="MF_00100"/>
    </source>
</evidence>
<dbReference type="GO" id="GO:0003743">
    <property type="term" value="F:translation initiation factor activity"/>
    <property type="evidence" value="ECO:0007669"/>
    <property type="project" value="UniProtKB-UniRule"/>
</dbReference>
<feature type="binding site" evidence="10">
    <location>
        <begin position="294"/>
        <end position="301"/>
    </location>
    <ligand>
        <name>GTP</name>
        <dbReference type="ChEBI" id="CHEBI:37565"/>
    </ligand>
</feature>
<dbReference type="FunFam" id="2.40.30.10:FF:000008">
    <property type="entry name" value="Translation initiation factor IF-2"/>
    <property type="match status" value="1"/>
</dbReference>
<keyword evidence="4 10" id="KW-0963">Cytoplasm</keyword>
<dbReference type="InterPro" id="IPR005225">
    <property type="entry name" value="Small_GTP-bd"/>
</dbReference>
<evidence type="ECO:0000256" key="8">
    <source>
        <dbReference type="ARBA" id="ARBA00023134"/>
    </source>
</evidence>